<comment type="similarity">
    <text evidence="3">Belongs to the FKBP-type PPIase family.</text>
</comment>
<feature type="region of interest" description="Disordered" evidence="9">
    <location>
        <begin position="151"/>
        <end position="174"/>
    </location>
</feature>
<evidence type="ECO:0000256" key="3">
    <source>
        <dbReference type="ARBA" id="ARBA00006577"/>
    </source>
</evidence>
<keyword evidence="11" id="KW-1185">Reference proteome</keyword>
<evidence type="ECO:0000256" key="5">
    <source>
        <dbReference type="ARBA" id="ARBA00022490"/>
    </source>
</evidence>
<dbReference type="PANTHER" id="PTHR47861:SF3">
    <property type="entry name" value="FKBP-TYPE PEPTIDYL-PROLYL CIS-TRANS ISOMERASE SLYD"/>
    <property type="match status" value="1"/>
</dbReference>
<dbReference type="RefSeq" id="WP_077279533.1">
    <property type="nucleotide sequence ID" value="NZ_MVBK01000079.1"/>
</dbReference>
<protein>
    <recommendedName>
        <fullName evidence="4">peptidylprolyl isomerase</fullName>
        <ecNumber evidence="4">5.2.1.8</ecNumber>
    </recommendedName>
</protein>
<dbReference type="EC" id="5.2.1.8" evidence="4"/>
<gene>
    <name evidence="10" type="ORF">B1C78_12715</name>
</gene>
<keyword evidence="8 10" id="KW-0413">Isomerase</keyword>
<dbReference type="GO" id="GO:0003755">
    <property type="term" value="F:peptidyl-prolyl cis-trans isomerase activity"/>
    <property type="evidence" value="ECO:0007669"/>
    <property type="project" value="UniProtKB-KW"/>
</dbReference>
<evidence type="ECO:0000313" key="11">
    <source>
        <dbReference type="Proteomes" id="UP000189462"/>
    </source>
</evidence>
<dbReference type="Gene3D" id="3.10.50.40">
    <property type="match status" value="1"/>
</dbReference>
<evidence type="ECO:0000256" key="2">
    <source>
        <dbReference type="ARBA" id="ARBA00004496"/>
    </source>
</evidence>
<dbReference type="GO" id="GO:0005737">
    <property type="term" value="C:cytoplasm"/>
    <property type="evidence" value="ECO:0007669"/>
    <property type="project" value="UniProtKB-SubCell"/>
</dbReference>
<dbReference type="AlphaFoldDB" id="A0A1V3NDJ2"/>
<evidence type="ECO:0000256" key="8">
    <source>
        <dbReference type="ARBA" id="ARBA00023235"/>
    </source>
</evidence>
<organism evidence="10 11">
    <name type="scientific">Thioalkalivibrio denitrificans</name>
    <dbReference type="NCBI Taxonomy" id="108003"/>
    <lineage>
        <taxon>Bacteria</taxon>
        <taxon>Pseudomonadati</taxon>
        <taxon>Pseudomonadota</taxon>
        <taxon>Gammaproteobacteria</taxon>
        <taxon>Chromatiales</taxon>
        <taxon>Ectothiorhodospiraceae</taxon>
        <taxon>Thioalkalivibrio</taxon>
    </lineage>
</organism>
<keyword evidence="7" id="KW-0143">Chaperone</keyword>
<proteinExistence type="inferred from homology"/>
<keyword evidence="6" id="KW-0697">Rotamase</keyword>
<comment type="subcellular location">
    <subcellularLocation>
        <location evidence="2">Cytoplasm</location>
    </subcellularLocation>
</comment>
<evidence type="ECO:0000256" key="1">
    <source>
        <dbReference type="ARBA" id="ARBA00000971"/>
    </source>
</evidence>
<dbReference type="InterPro" id="IPR046357">
    <property type="entry name" value="PPIase_dom_sf"/>
</dbReference>
<keyword evidence="5" id="KW-0963">Cytoplasm</keyword>
<evidence type="ECO:0000256" key="4">
    <source>
        <dbReference type="ARBA" id="ARBA00013194"/>
    </source>
</evidence>
<sequence length="174" mass="19159">MSETIQDNKLVELTYEVLDEKTGQVLSTVEFPLSYVHGADRVLAKQVTDELEGRSAGDVIEVPIDGNAIYGARDESLVFTDSIGNVPEEYREVGTIILMENDKGERKEFIVTRVDDKTLTVDGNNPLCGRDLLFRLKILAVRDATPEEIEAGTKVVDGPDIDPDRISPIGNSSH</sequence>
<dbReference type="STRING" id="108003.B1C78_12715"/>
<dbReference type="Proteomes" id="UP000189462">
    <property type="component" value="Unassembled WGS sequence"/>
</dbReference>
<evidence type="ECO:0000256" key="7">
    <source>
        <dbReference type="ARBA" id="ARBA00023186"/>
    </source>
</evidence>
<evidence type="ECO:0000256" key="6">
    <source>
        <dbReference type="ARBA" id="ARBA00023110"/>
    </source>
</evidence>
<dbReference type="SUPFAM" id="SSF54534">
    <property type="entry name" value="FKBP-like"/>
    <property type="match status" value="1"/>
</dbReference>
<reference evidence="10 11" key="1">
    <citation type="submission" date="2017-02" db="EMBL/GenBank/DDBJ databases">
        <title>Genomic diversity within the haloalkaliphilic genus Thioalkalivibrio.</title>
        <authorList>
            <person name="Ahn A.-C."/>
            <person name="Meier-Kolthoff J."/>
            <person name="Overmars L."/>
            <person name="Richter M."/>
            <person name="Woyke T."/>
            <person name="Sorokin D.Y."/>
            <person name="Muyzer G."/>
        </authorList>
    </citation>
    <scope>NUCLEOTIDE SEQUENCE [LARGE SCALE GENOMIC DNA]</scope>
    <source>
        <strain evidence="10 11">ALJD</strain>
    </source>
</reference>
<comment type="catalytic activity">
    <reaction evidence="1">
        <text>[protein]-peptidylproline (omega=180) = [protein]-peptidylproline (omega=0)</text>
        <dbReference type="Rhea" id="RHEA:16237"/>
        <dbReference type="Rhea" id="RHEA-COMP:10747"/>
        <dbReference type="Rhea" id="RHEA-COMP:10748"/>
        <dbReference type="ChEBI" id="CHEBI:83833"/>
        <dbReference type="ChEBI" id="CHEBI:83834"/>
        <dbReference type="EC" id="5.2.1.8"/>
    </reaction>
</comment>
<dbReference type="EMBL" id="MVBK01000079">
    <property type="protein sequence ID" value="OOG23054.1"/>
    <property type="molecule type" value="Genomic_DNA"/>
</dbReference>
<evidence type="ECO:0000313" key="10">
    <source>
        <dbReference type="EMBL" id="OOG23054.1"/>
    </source>
</evidence>
<name>A0A1V3NDJ2_9GAMM</name>
<comment type="caution">
    <text evidence="10">The sequence shown here is derived from an EMBL/GenBank/DDBJ whole genome shotgun (WGS) entry which is preliminary data.</text>
</comment>
<evidence type="ECO:0000256" key="9">
    <source>
        <dbReference type="SAM" id="MobiDB-lite"/>
    </source>
</evidence>
<dbReference type="PANTHER" id="PTHR47861">
    <property type="entry name" value="FKBP-TYPE PEPTIDYL-PROLYL CIS-TRANS ISOMERASE SLYD"/>
    <property type="match status" value="1"/>
</dbReference>
<dbReference type="OrthoDB" id="9808891at2"/>
<accession>A0A1V3NDJ2</accession>